<dbReference type="Proteomes" id="UP001163624">
    <property type="component" value="Chromosome"/>
</dbReference>
<keyword evidence="6" id="KW-0521">NADP</keyword>
<comment type="function">
    <text evidence="6">Catalyzes the reduction of dTDP-6-deoxy-L-lyxo-4-hexulose to yield dTDP-L-rhamnose.</text>
</comment>
<dbReference type="InterPro" id="IPR036291">
    <property type="entry name" value="NAD(P)-bd_dom_sf"/>
</dbReference>
<sequence length="301" mass="33104">MTDILILGANGQVGWELQRALAPLGRLIICDRQRGDLEDLNGLRALVNSARPAIIVNAAAYTAVDKAEADVDRARRVNAEAVGLLARLAADLDAWLVHYSTDYVFDGSGDRPFTEDAPCGPLNAYGHTKLEGEQAIRRSGCRHLIFRTSWVYTARGANFARTMLRLAADRDELRVVADQVGAPTSAELIADVTAQALGQLRLRADSASLAGTYHLSASGETSWHGYARFVIEQAARMGWPLRTLPERVLPISTDEYPLPAPRPRNSRLDTRKLQAAFGLTLPAWEFHVQRMLIELTGERHA</sequence>
<keyword evidence="9" id="KW-1185">Reference proteome</keyword>
<evidence type="ECO:0000259" key="7">
    <source>
        <dbReference type="Pfam" id="PF04321"/>
    </source>
</evidence>
<evidence type="ECO:0000313" key="8">
    <source>
        <dbReference type="EMBL" id="WAI49306.1"/>
    </source>
</evidence>
<comment type="similarity">
    <text evidence="2 6">Belongs to the dTDP-4-dehydrorhamnose reductase family.</text>
</comment>
<dbReference type="GO" id="GO:0008831">
    <property type="term" value="F:dTDP-4-dehydrorhamnose reductase activity"/>
    <property type="evidence" value="ECO:0007669"/>
    <property type="project" value="UniProtKB-EC"/>
</dbReference>
<gene>
    <name evidence="8" type="primary">rfbD</name>
    <name evidence="8" type="ORF">OU419_26800</name>
</gene>
<reference evidence="8" key="1">
    <citation type="submission" date="2022-11" db="EMBL/GenBank/DDBJ databases">
        <title>Pseudomonas triclosanedens sp. nov., a triclosan degrader isolated from activated sludge.</title>
        <authorList>
            <person name="Yin Y."/>
            <person name="Lu Z."/>
        </authorList>
    </citation>
    <scope>NUCLEOTIDE SEQUENCE</scope>
    <source>
        <strain evidence="8">ZM23</strain>
    </source>
</reference>
<comment type="cofactor">
    <cofactor evidence="6">
        <name>Mg(2+)</name>
        <dbReference type="ChEBI" id="CHEBI:18420"/>
    </cofactor>
    <text evidence="6">Binds 1 Mg(2+) ion per monomer.</text>
</comment>
<dbReference type="Gene3D" id="3.90.25.10">
    <property type="entry name" value="UDP-galactose 4-epimerase, domain 1"/>
    <property type="match status" value="1"/>
</dbReference>
<evidence type="ECO:0000256" key="2">
    <source>
        <dbReference type="ARBA" id="ARBA00010944"/>
    </source>
</evidence>
<dbReference type="Pfam" id="PF04321">
    <property type="entry name" value="RmlD_sub_bind"/>
    <property type="match status" value="1"/>
</dbReference>
<dbReference type="SUPFAM" id="SSF51735">
    <property type="entry name" value="NAD(P)-binding Rossmann-fold domains"/>
    <property type="match status" value="1"/>
</dbReference>
<dbReference type="NCBIfam" id="NF007440">
    <property type="entry name" value="PRK09987.1"/>
    <property type="match status" value="1"/>
</dbReference>
<dbReference type="Gene3D" id="3.40.50.720">
    <property type="entry name" value="NAD(P)-binding Rossmann-like Domain"/>
    <property type="match status" value="1"/>
</dbReference>
<evidence type="ECO:0000256" key="5">
    <source>
        <dbReference type="ARBA" id="ARBA00048200"/>
    </source>
</evidence>
<accession>A0ABY6ZX09</accession>
<proteinExistence type="inferred from homology"/>
<dbReference type="PANTHER" id="PTHR10491">
    <property type="entry name" value="DTDP-4-DEHYDRORHAMNOSE REDUCTASE"/>
    <property type="match status" value="1"/>
</dbReference>
<dbReference type="InterPro" id="IPR005913">
    <property type="entry name" value="dTDP_dehydrorham_reduct"/>
</dbReference>
<dbReference type="EMBL" id="CP113432">
    <property type="protein sequence ID" value="WAI49306.1"/>
    <property type="molecule type" value="Genomic_DNA"/>
</dbReference>
<evidence type="ECO:0000313" key="9">
    <source>
        <dbReference type="Proteomes" id="UP001163624"/>
    </source>
</evidence>
<comment type="catalytic activity">
    <reaction evidence="5 6">
        <text>dTDP-beta-L-rhamnose + NADP(+) = dTDP-4-dehydro-beta-L-rhamnose + NADPH + H(+)</text>
        <dbReference type="Rhea" id="RHEA:21796"/>
        <dbReference type="ChEBI" id="CHEBI:15378"/>
        <dbReference type="ChEBI" id="CHEBI:57510"/>
        <dbReference type="ChEBI" id="CHEBI:57783"/>
        <dbReference type="ChEBI" id="CHEBI:58349"/>
        <dbReference type="ChEBI" id="CHEBI:62830"/>
        <dbReference type="EC" id="1.1.1.133"/>
    </reaction>
</comment>
<comment type="pathway">
    <text evidence="1 6">Carbohydrate biosynthesis; dTDP-L-rhamnose biosynthesis.</text>
</comment>
<dbReference type="PANTHER" id="PTHR10491:SF4">
    <property type="entry name" value="METHIONINE ADENOSYLTRANSFERASE 2 SUBUNIT BETA"/>
    <property type="match status" value="1"/>
</dbReference>
<dbReference type="CDD" id="cd05254">
    <property type="entry name" value="dTDP_HR_like_SDR_e"/>
    <property type="match status" value="1"/>
</dbReference>
<protein>
    <recommendedName>
        <fullName evidence="4 6">dTDP-4-dehydrorhamnose reductase</fullName>
        <ecNumber evidence="3 6">1.1.1.133</ecNumber>
    </recommendedName>
</protein>
<name>A0ABY6ZX09_9PSED</name>
<evidence type="ECO:0000256" key="6">
    <source>
        <dbReference type="RuleBase" id="RU364082"/>
    </source>
</evidence>
<feature type="domain" description="RmlD-like substrate binding" evidence="7">
    <location>
        <begin position="3"/>
        <end position="295"/>
    </location>
</feature>
<dbReference type="InterPro" id="IPR029903">
    <property type="entry name" value="RmlD-like-bd"/>
</dbReference>
<dbReference type="EC" id="1.1.1.133" evidence="3 6"/>
<keyword evidence="6 8" id="KW-0560">Oxidoreductase</keyword>
<dbReference type="NCBIfam" id="TIGR01214">
    <property type="entry name" value="rmlD"/>
    <property type="match status" value="1"/>
</dbReference>
<evidence type="ECO:0000256" key="1">
    <source>
        <dbReference type="ARBA" id="ARBA00004781"/>
    </source>
</evidence>
<organism evidence="8 9">
    <name type="scientific">Pseudomonas triclosanedens</name>
    <dbReference type="NCBI Taxonomy" id="2961893"/>
    <lineage>
        <taxon>Bacteria</taxon>
        <taxon>Pseudomonadati</taxon>
        <taxon>Pseudomonadota</taxon>
        <taxon>Gammaproteobacteria</taxon>
        <taxon>Pseudomonadales</taxon>
        <taxon>Pseudomonadaceae</taxon>
        <taxon>Pseudomonas</taxon>
    </lineage>
</organism>
<dbReference type="RefSeq" id="WP_254475166.1">
    <property type="nucleotide sequence ID" value="NZ_CP113432.1"/>
</dbReference>
<evidence type="ECO:0000256" key="4">
    <source>
        <dbReference type="ARBA" id="ARBA00017099"/>
    </source>
</evidence>
<evidence type="ECO:0000256" key="3">
    <source>
        <dbReference type="ARBA" id="ARBA00012929"/>
    </source>
</evidence>